<gene>
    <name evidence="2" type="ORF">KP509_36G045300</name>
</gene>
<comment type="caution">
    <text evidence="2">The sequence shown here is derived from an EMBL/GenBank/DDBJ whole genome shotgun (WGS) entry which is preliminary data.</text>
</comment>
<evidence type="ECO:0000313" key="3">
    <source>
        <dbReference type="Proteomes" id="UP000825935"/>
    </source>
</evidence>
<keyword evidence="3" id="KW-1185">Reference proteome</keyword>
<feature type="region of interest" description="Disordered" evidence="1">
    <location>
        <begin position="1"/>
        <end position="31"/>
    </location>
</feature>
<evidence type="ECO:0000313" key="2">
    <source>
        <dbReference type="EMBL" id="KAH7281392.1"/>
    </source>
</evidence>
<name>A0A8T2QBI9_CERRI</name>
<protein>
    <submittedName>
        <fullName evidence="2">Uncharacterized protein</fullName>
    </submittedName>
</protein>
<dbReference type="OrthoDB" id="1939214at2759"/>
<sequence>MTKRELAGVCSPPSCRTSGSVDRKPPSAQLLSSSDLVLPSKRHRLEERQRGRKTHDVAASVSRKILADRARFKDIVHQFTGYHYASTRDNAESQNGSERGGCSCSCHSHGCGHCCYRETLLKSISERLRNLEALTAFLLLRQGCIKQENCVSWVESSVFRSSAEKPLEEVMLRLRSER</sequence>
<dbReference type="Proteomes" id="UP000825935">
    <property type="component" value="Chromosome 36"/>
</dbReference>
<evidence type="ECO:0000256" key="1">
    <source>
        <dbReference type="SAM" id="MobiDB-lite"/>
    </source>
</evidence>
<dbReference type="AlphaFoldDB" id="A0A8T2QBI9"/>
<proteinExistence type="predicted"/>
<reference evidence="2" key="1">
    <citation type="submission" date="2021-08" db="EMBL/GenBank/DDBJ databases">
        <title>WGS assembly of Ceratopteris richardii.</title>
        <authorList>
            <person name="Marchant D.B."/>
            <person name="Chen G."/>
            <person name="Jenkins J."/>
            <person name="Shu S."/>
            <person name="Leebens-Mack J."/>
            <person name="Grimwood J."/>
            <person name="Schmutz J."/>
            <person name="Soltis P."/>
            <person name="Soltis D."/>
            <person name="Chen Z.-H."/>
        </authorList>
    </citation>
    <scope>NUCLEOTIDE SEQUENCE</scope>
    <source>
        <strain evidence="2">Whitten #5841</strain>
        <tissue evidence="2">Leaf</tissue>
    </source>
</reference>
<dbReference type="EMBL" id="CM035441">
    <property type="protein sequence ID" value="KAH7281392.1"/>
    <property type="molecule type" value="Genomic_DNA"/>
</dbReference>
<accession>A0A8T2QBI9</accession>
<organism evidence="2 3">
    <name type="scientific">Ceratopteris richardii</name>
    <name type="common">Triangle waterfern</name>
    <dbReference type="NCBI Taxonomy" id="49495"/>
    <lineage>
        <taxon>Eukaryota</taxon>
        <taxon>Viridiplantae</taxon>
        <taxon>Streptophyta</taxon>
        <taxon>Embryophyta</taxon>
        <taxon>Tracheophyta</taxon>
        <taxon>Polypodiopsida</taxon>
        <taxon>Polypodiidae</taxon>
        <taxon>Polypodiales</taxon>
        <taxon>Pteridineae</taxon>
        <taxon>Pteridaceae</taxon>
        <taxon>Parkerioideae</taxon>
        <taxon>Ceratopteris</taxon>
    </lineage>
</organism>